<sequence length="102" mass="11320">MIIGTLTLRFRLHAVRSLKGKRQIASSLKQKLRNRFNVSVSEICAQDSHDRLVLGVVTVSNDTRHAQSTLSKALDFVQSSTSEELMDTSVEIFSADDPSDTL</sequence>
<dbReference type="Gene3D" id="3.30.70.1120">
    <property type="entry name" value="TT1725-like"/>
    <property type="match status" value="1"/>
</dbReference>
<evidence type="ECO:0008006" key="3">
    <source>
        <dbReference type="Google" id="ProtNLM"/>
    </source>
</evidence>
<name>A0A846QIT6_9BACT</name>
<gene>
    <name evidence="1" type="ORF">GGQ74_000630</name>
</gene>
<dbReference type="Pfam" id="PF04456">
    <property type="entry name" value="DUF503"/>
    <property type="match status" value="1"/>
</dbReference>
<dbReference type="Proteomes" id="UP000580856">
    <property type="component" value="Unassembled WGS sequence"/>
</dbReference>
<evidence type="ECO:0000313" key="2">
    <source>
        <dbReference type="Proteomes" id="UP000580856"/>
    </source>
</evidence>
<dbReference type="RefSeq" id="WP_167940083.1">
    <property type="nucleotide sequence ID" value="NZ_JAATJA010000001.1"/>
</dbReference>
<dbReference type="PANTHER" id="PTHR36441">
    <property type="entry name" value="HYPOTHETICAL CYTOSOLIC PROTEIN"/>
    <property type="match status" value="1"/>
</dbReference>
<dbReference type="PANTHER" id="PTHR36441:SF1">
    <property type="entry name" value="DUF503 DOMAIN-CONTAINING PROTEIN"/>
    <property type="match status" value="1"/>
</dbReference>
<dbReference type="AlphaFoldDB" id="A0A846QIT6"/>
<keyword evidence="2" id="KW-1185">Reference proteome</keyword>
<organism evidence="1 2">
    <name type="scientific">Desulfobaculum xiamenense</name>
    <dbReference type="NCBI Taxonomy" id="995050"/>
    <lineage>
        <taxon>Bacteria</taxon>
        <taxon>Pseudomonadati</taxon>
        <taxon>Thermodesulfobacteriota</taxon>
        <taxon>Desulfovibrionia</taxon>
        <taxon>Desulfovibrionales</taxon>
        <taxon>Desulfovibrionaceae</taxon>
        <taxon>Desulfobaculum</taxon>
    </lineage>
</organism>
<dbReference type="EMBL" id="JAATJA010000001">
    <property type="protein sequence ID" value="NJB66990.1"/>
    <property type="molecule type" value="Genomic_DNA"/>
</dbReference>
<reference evidence="1 2" key="1">
    <citation type="submission" date="2020-03" db="EMBL/GenBank/DDBJ databases">
        <title>Genomic Encyclopedia of Type Strains, Phase IV (KMG-IV): sequencing the most valuable type-strain genomes for metagenomic binning, comparative biology and taxonomic classification.</title>
        <authorList>
            <person name="Goeker M."/>
        </authorList>
    </citation>
    <scope>NUCLEOTIDE SEQUENCE [LARGE SCALE GENOMIC DNA]</scope>
    <source>
        <strain evidence="1 2">DSM 24233</strain>
    </source>
</reference>
<dbReference type="InterPro" id="IPR007546">
    <property type="entry name" value="DUF503"/>
</dbReference>
<comment type="caution">
    <text evidence="1">The sequence shown here is derived from an EMBL/GenBank/DDBJ whole genome shotgun (WGS) entry which is preliminary data.</text>
</comment>
<proteinExistence type="predicted"/>
<dbReference type="InterPro" id="IPR036746">
    <property type="entry name" value="TT1725-like_sf"/>
</dbReference>
<evidence type="ECO:0000313" key="1">
    <source>
        <dbReference type="EMBL" id="NJB66990.1"/>
    </source>
</evidence>
<accession>A0A846QIT6</accession>
<dbReference type="SUPFAM" id="SSF103007">
    <property type="entry name" value="Hypothetical protein TT1725"/>
    <property type="match status" value="1"/>
</dbReference>
<protein>
    <recommendedName>
        <fullName evidence="3">DUF503 domain-containing protein</fullName>
    </recommendedName>
</protein>